<dbReference type="EMBL" id="JBHSGF010000004">
    <property type="protein sequence ID" value="MFC4555101.1"/>
    <property type="molecule type" value="Genomic_DNA"/>
</dbReference>
<sequence length="335" mass="36215">MSTDLVPDVEAAAPAGSLPVTGYGGYRLQPAHYEPERVPHEVARHSSVPDTLPVGSPAKVGMLELEFARRGERTELVHRYQKSPLQIMYPLYYDPARPDMPYTYIMSTGGGILQADRLRTDLLFGPGTSAYITTSAYTKVLKMEHDYAVAQTNISLGEDAYVEYLPDPIIPFAQSRLYQRTAVTLPESATLIAGETVIAGRLARDERHQYAVLASDFEVSRPDGAVITLDRVRLTPDGGDTGGLAVLGDRDVLSTLYVLTPHASATELGDLLHAALAPTYGDAMALGVSALPGDVGSWVRIVGDDARLVAAATTTAWRALRRRLTGRDAPAIRKV</sequence>
<comment type="subcellular location">
    <subcellularLocation>
        <location evidence="3">Cytoplasm</location>
    </subcellularLocation>
</comment>
<comment type="similarity">
    <text evidence="1 3">Belongs to the UreD family.</text>
</comment>
<dbReference type="RefSeq" id="WP_222928696.1">
    <property type="nucleotide sequence ID" value="NZ_CP033325.1"/>
</dbReference>
<organism evidence="4 5">
    <name type="scientific">Georgenia faecalis</name>
    <dbReference type="NCBI Taxonomy" id="2483799"/>
    <lineage>
        <taxon>Bacteria</taxon>
        <taxon>Bacillati</taxon>
        <taxon>Actinomycetota</taxon>
        <taxon>Actinomycetes</taxon>
        <taxon>Micrococcales</taxon>
        <taxon>Bogoriellaceae</taxon>
        <taxon>Georgenia</taxon>
    </lineage>
</organism>
<dbReference type="PANTHER" id="PTHR33643">
    <property type="entry name" value="UREASE ACCESSORY PROTEIN D"/>
    <property type="match status" value="1"/>
</dbReference>
<dbReference type="InterPro" id="IPR002669">
    <property type="entry name" value="UreD"/>
</dbReference>
<keyword evidence="3" id="KW-0963">Cytoplasm</keyword>
<dbReference type="HAMAP" id="MF_01384">
    <property type="entry name" value="UreD"/>
    <property type="match status" value="1"/>
</dbReference>
<keyword evidence="5" id="KW-1185">Reference proteome</keyword>
<comment type="caution">
    <text evidence="4">The sequence shown here is derived from an EMBL/GenBank/DDBJ whole genome shotgun (WGS) entry which is preliminary data.</text>
</comment>
<gene>
    <name evidence="3" type="primary">ureD</name>
    <name evidence="4" type="ORF">ACFO3F_07555</name>
</gene>
<proteinExistence type="inferred from homology"/>
<evidence type="ECO:0000256" key="3">
    <source>
        <dbReference type="HAMAP-Rule" id="MF_01384"/>
    </source>
</evidence>
<keyword evidence="3" id="KW-0996">Nickel insertion</keyword>
<evidence type="ECO:0000256" key="2">
    <source>
        <dbReference type="ARBA" id="ARBA00023186"/>
    </source>
</evidence>
<accession>A0ABV9D903</accession>
<protein>
    <recommendedName>
        <fullName evidence="3">Urease accessory protein UreD</fullName>
    </recommendedName>
</protein>
<reference evidence="5" key="1">
    <citation type="journal article" date="2019" name="Int. J. Syst. Evol. Microbiol.">
        <title>The Global Catalogue of Microorganisms (GCM) 10K type strain sequencing project: providing services to taxonomists for standard genome sequencing and annotation.</title>
        <authorList>
            <consortium name="The Broad Institute Genomics Platform"/>
            <consortium name="The Broad Institute Genome Sequencing Center for Infectious Disease"/>
            <person name="Wu L."/>
            <person name="Ma J."/>
        </authorList>
    </citation>
    <scope>NUCLEOTIDE SEQUENCE [LARGE SCALE GENOMIC DNA]</scope>
    <source>
        <strain evidence="5">JCM 3369</strain>
    </source>
</reference>
<evidence type="ECO:0000313" key="5">
    <source>
        <dbReference type="Proteomes" id="UP001595955"/>
    </source>
</evidence>
<dbReference type="PANTHER" id="PTHR33643:SF1">
    <property type="entry name" value="UREASE ACCESSORY PROTEIN D"/>
    <property type="match status" value="1"/>
</dbReference>
<evidence type="ECO:0000256" key="1">
    <source>
        <dbReference type="ARBA" id="ARBA00007177"/>
    </source>
</evidence>
<evidence type="ECO:0000313" key="4">
    <source>
        <dbReference type="EMBL" id="MFC4555101.1"/>
    </source>
</evidence>
<comment type="subunit">
    <text evidence="3">UreD, UreF and UreG form a complex that acts as a GTP-hydrolysis-dependent molecular chaperone, activating the urease apoprotein by helping to assemble the nickel containing metallocenter of UreC. The UreE protein probably delivers the nickel.</text>
</comment>
<keyword evidence="2 3" id="KW-0143">Chaperone</keyword>
<name>A0ABV9D903_9MICO</name>
<dbReference type="Proteomes" id="UP001595955">
    <property type="component" value="Unassembled WGS sequence"/>
</dbReference>
<dbReference type="Pfam" id="PF01774">
    <property type="entry name" value="UreD"/>
    <property type="match status" value="1"/>
</dbReference>
<comment type="function">
    <text evidence="3">Required for maturation of urease via the functional incorporation of the urease nickel metallocenter.</text>
</comment>